<sequence length="127" mass="14523">MPWPRKSSHRLTMYLLEWLSFFPEALLGRAEVLSVREREPLDDALLFPQLANISLSPVADIKTARTAERRFAWRAAILEELVESLELDRVVFSLPEQPVLLDVTDASHVPPLADLLFSREASRDLSR</sequence>
<evidence type="ECO:0000256" key="1">
    <source>
        <dbReference type="SAM" id="SignalP"/>
    </source>
</evidence>
<proteinExistence type="predicted"/>
<feature type="signal peptide" evidence="1">
    <location>
        <begin position="1"/>
        <end position="27"/>
    </location>
</feature>
<dbReference type="AlphaFoldDB" id="A0A7S2ICH1"/>
<name>A0A7S2ICH1_9DINO</name>
<gene>
    <name evidence="2" type="ORF">AAND1436_LOCUS40269</name>
</gene>
<reference evidence="2" key="1">
    <citation type="submission" date="2021-01" db="EMBL/GenBank/DDBJ databases">
        <authorList>
            <person name="Corre E."/>
            <person name="Pelletier E."/>
            <person name="Niang G."/>
            <person name="Scheremetjew M."/>
            <person name="Finn R."/>
            <person name="Kale V."/>
            <person name="Holt S."/>
            <person name="Cochrane G."/>
            <person name="Meng A."/>
            <person name="Brown T."/>
            <person name="Cohen L."/>
        </authorList>
    </citation>
    <scope>NUCLEOTIDE SEQUENCE</scope>
    <source>
        <strain evidence="2">CCMP2222</strain>
    </source>
</reference>
<evidence type="ECO:0000313" key="2">
    <source>
        <dbReference type="EMBL" id="CAD9515158.1"/>
    </source>
</evidence>
<protein>
    <submittedName>
        <fullName evidence="2">Uncharacterized protein</fullName>
    </submittedName>
</protein>
<organism evidence="2">
    <name type="scientific">Alexandrium andersonii</name>
    <dbReference type="NCBI Taxonomy" id="327968"/>
    <lineage>
        <taxon>Eukaryota</taxon>
        <taxon>Sar</taxon>
        <taxon>Alveolata</taxon>
        <taxon>Dinophyceae</taxon>
        <taxon>Gonyaulacales</taxon>
        <taxon>Pyrocystaceae</taxon>
        <taxon>Alexandrium</taxon>
    </lineage>
</organism>
<accession>A0A7S2ICH1</accession>
<keyword evidence="1" id="KW-0732">Signal</keyword>
<dbReference type="EMBL" id="HBGQ01084344">
    <property type="protein sequence ID" value="CAD9515158.1"/>
    <property type="molecule type" value="Transcribed_RNA"/>
</dbReference>
<feature type="chain" id="PRO_5031077263" evidence="1">
    <location>
        <begin position="28"/>
        <end position="127"/>
    </location>
</feature>